<protein>
    <submittedName>
        <fullName evidence="5">Short-subunit dehydrogenase</fullName>
    </submittedName>
</protein>
<dbReference type="EMBL" id="PVTF01000007">
    <property type="protein sequence ID" value="PRY39816.1"/>
    <property type="molecule type" value="Genomic_DNA"/>
</dbReference>
<evidence type="ECO:0000256" key="1">
    <source>
        <dbReference type="ARBA" id="ARBA00006484"/>
    </source>
</evidence>
<dbReference type="InterPro" id="IPR020904">
    <property type="entry name" value="Sc_DH/Rdtase_CS"/>
</dbReference>
<dbReference type="InterPro" id="IPR036291">
    <property type="entry name" value="NAD(P)-bd_dom_sf"/>
</dbReference>
<evidence type="ECO:0000256" key="2">
    <source>
        <dbReference type="ARBA" id="ARBA00022857"/>
    </source>
</evidence>
<dbReference type="CDD" id="cd05233">
    <property type="entry name" value="SDR_c"/>
    <property type="match status" value="1"/>
</dbReference>
<accession>A0A2T0T2D5</accession>
<evidence type="ECO:0000313" key="6">
    <source>
        <dbReference type="Proteomes" id="UP000239494"/>
    </source>
</evidence>
<evidence type="ECO:0000256" key="3">
    <source>
        <dbReference type="ARBA" id="ARBA00023002"/>
    </source>
</evidence>
<dbReference type="GO" id="GO:0016491">
    <property type="term" value="F:oxidoreductase activity"/>
    <property type="evidence" value="ECO:0007669"/>
    <property type="project" value="UniProtKB-KW"/>
</dbReference>
<dbReference type="RefSeq" id="WP_106189709.1">
    <property type="nucleotide sequence ID" value="NZ_PVTF01000007.1"/>
</dbReference>
<dbReference type="InterPro" id="IPR002347">
    <property type="entry name" value="SDR_fam"/>
</dbReference>
<organism evidence="5 6">
    <name type="scientific">Umezawaea tangerina</name>
    <dbReference type="NCBI Taxonomy" id="84725"/>
    <lineage>
        <taxon>Bacteria</taxon>
        <taxon>Bacillati</taxon>
        <taxon>Actinomycetota</taxon>
        <taxon>Actinomycetes</taxon>
        <taxon>Pseudonocardiales</taxon>
        <taxon>Pseudonocardiaceae</taxon>
        <taxon>Umezawaea</taxon>
    </lineage>
</organism>
<comment type="similarity">
    <text evidence="1 4">Belongs to the short-chain dehydrogenases/reductases (SDR) family.</text>
</comment>
<dbReference type="FunFam" id="3.40.50.720:FF:000084">
    <property type="entry name" value="Short-chain dehydrogenase reductase"/>
    <property type="match status" value="1"/>
</dbReference>
<proteinExistence type="inferred from homology"/>
<dbReference type="PRINTS" id="PR00080">
    <property type="entry name" value="SDRFAMILY"/>
</dbReference>
<dbReference type="PRINTS" id="PR00081">
    <property type="entry name" value="GDHRDH"/>
</dbReference>
<dbReference type="Proteomes" id="UP000239494">
    <property type="component" value="Unassembled WGS sequence"/>
</dbReference>
<dbReference type="SUPFAM" id="SSF51735">
    <property type="entry name" value="NAD(P)-binding Rossmann-fold domains"/>
    <property type="match status" value="1"/>
</dbReference>
<name>A0A2T0T2D5_9PSEU</name>
<comment type="caution">
    <text evidence="5">The sequence shown here is derived from an EMBL/GenBank/DDBJ whole genome shotgun (WGS) entry which is preliminary data.</text>
</comment>
<dbReference type="Pfam" id="PF00106">
    <property type="entry name" value="adh_short"/>
    <property type="match status" value="1"/>
</dbReference>
<keyword evidence="6" id="KW-1185">Reference proteome</keyword>
<sequence>MREWDGAVAFITGGAQGIGLGIARALGKRGVRLAVVDIDEEALGRCGDELGEVGEVEVYRLDVRDRAAFASVADEVEGRFGGVDLLFNNAGVVPYSAVSELGYEKWDLALGINVVGVVNGIQTFLPRMIGRGRGGYVVNTASGAGLVADANVLYVTTKFAVVGLSESLRLALEGHGIDVSVLCPGPVDTGIVRNTRALDESAFTGLSDSAVQGVEAFLKSGVSIDEVGEMVVAGMEARSAWIHTDAVVRTHVEQRMTAILDSIPVPAAGTP</sequence>
<evidence type="ECO:0000313" key="5">
    <source>
        <dbReference type="EMBL" id="PRY39816.1"/>
    </source>
</evidence>
<dbReference type="PANTHER" id="PTHR43391:SF14">
    <property type="entry name" value="DEHYDROGENASE_REDUCTASE SDR FAMILY PROTEIN 7-LIKE"/>
    <property type="match status" value="1"/>
</dbReference>
<keyword evidence="3" id="KW-0560">Oxidoreductase</keyword>
<evidence type="ECO:0000256" key="4">
    <source>
        <dbReference type="RuleBase" id="RU000363"/>
    </source>
</evidence>
<keyword evidence="2" id="KW-0521">NADP</keyword>
<dbReference type="OrthoDB" id="4690547at2"/>
<dbReference type="PROSITE" id="PS00061">
    <property type="entry name" value="ADH_SHORT"/>
    <property type="match status" value="1"/>
</dbReference>
<dbReference type="AlphaFoldDB" id="A0A2T0T2D5"/>
<reference evidence="5 6" key="1">
    <citation type="submission" date="2018-03" db="EMBL/GenBank/DDBJ databases">
        <title>Genomic Encyclopedia of Archaeal and Bacterial Type Strains, Phase II (KMG-II): from individual species to whole genera.</title>
        <authorList>
            <person name="Goeker M."/>
        </authorList>
    </citation>
    <scope>NUCLEOTIDE SEQUENCE [LARGE SCALE GENOMIC DNA]</scope>
    <source>
        <strain evidence="5 6">DSM 44720</strain>
    </source>
</reference>
<dbReference type="Gene3D" id="3.40.50.720">
    <property type="entry name" value="NAD(P)-binding Rossmann-like Domain"/>
    <property type="match status" value="1"/>
</dbReference>
<dbReference type="PANTHER" id="PTHR43391">
    <property type="entry name" value="RETINOL DEHYDROGENASE-RELATED"/>
    <property type="match status" value="1"/>
</dbReference>
<gene>
    <name evidence="5" type="ORF">CLV43_107403</name>
</gene>